<dbReference type="InterPro" id="IPR002657">
    <property type="entry name" value="BilAc:Na_symport/Acr3"/>
</dbReference>
<dbReference type="STRING" id="549386.SAMN02927923_00061"/>
<organism evidence="6 7">
    <name type="scientific">Microvirga guangxiensis</name>
    <dbReference type="NCBI Taxonomy" id="549386"/>
    <lineage>
        <taxon>Bacteria</taxon>
        <taxon>Pseudomonadati</taxon>
        <taxon>Pseudomonadota</taxon>
        <taxon>Alphaproteobacteria</taxon>
        <taxon>Hyphomicrobiales</taxon>
        <taxon>Methylobacteriaceae</taxon>
        <taxon>Microvirga</taxon>
    </lineage>
</organism>
<feature type="transmembrane region" description="Helical" evidence="5">
    <location>
        <begin position="199"/>
        <end position="217"/>
    </location>
</feature>
<proteinExistence type="predicted"/>
<dbReference type="InterPro" id="IPR038770">
    <property type="entry name" value="Na+/solute_symporter_sf"/>
</dbReference>
<dbReference type="Gene3D" id="1.20.1530.20">
    <property type="match status" value="1"/>
</dbReference>
<keyword evidence="3 5" id="KW-1133">Transmembrane helix</keyword>
<dbReference type="RefSeq" id="WP_175493708.1">
    <property type="nucleotide sequence ID" value="NZ_FMVJ01000002.1"/>
</dbReference>
<feature type="transmembrane region" description="Helical" evidence="5">
    <location>
        <begin position="6"/>
        <end position="29"/>
    </location>
</feature>
<dbReference type="EMBL" id="FMVJ01000002">
    <property type="protein sequence ID" value="SCX82759.1"/>
    <property type="molecule type" value="Genomic_DNA"/>
</dbReference>
<comment type="subcellular location">
    <subcellularLocation>
        <location evidence="1">Membrane</location>
        <topology evidence="1">Multi-pass membrane protein</topology>
    </subcellularLocation>
</comment>
<evidence type="ECO:0000256" key="2">
    <source>
        <dbReference type="ARBA" id="ARBA00022692"/>
    </source>
</evidence>
<reference evidence="6 7" key="1">
    <citation type="submission" date="2016-10" db="EMBL/GenBank/DDBJ databases">
        <authorList>
            <person name="de Groot N.N."/>
        </authorList>
    </citation>
    <scope>NUCLEOTIDE SEQUENCE [LARGE SCALE GENOMIC DNA]</scope>
    <source>
        <strain evidence="6 7">CGMCC 1.7666</strain>
    </source>
</reference>
<keyword evidence="4 5" id="KW-0472">Membrane</keyword>
<dbReference type="AlphaFoldDB" id="A0A1G5AXY8"/>
<feature type="transmembrane region" description="Helical" evidence="5">
    <location>
        <begin position="97"/>
        <end position="121"/>
    </location>
</feature>
<dbReference type="Pfam" id="PF01758">
    <property type="entry name" value="SBF"/>
    <property type="match status" value="1"/>
</dbReference>
<sequence>MSLDRLISVLVAVTLIEMMLATGLGVRLADVIRVAGNGQQLLSAGLINYVAVPAAAIVLILLVGGDPPFAVGVLLLAVCPGAPYGPPLTALARGATATAVGLMVILAGSSVVVAPLLLFFLLPLTTEATGLQLHAFAMVEAIMVTQLLPLCCGLAISHRRPDLAKRWLGPAVAVGKVLNAAALVLILTSQFPQLLDVRAGRMMGMLSLLGFSLAAGWSAGGRWSADRKAMALTTSIRNVGLGLVIASSTFAGTPVVATVVVYGLLQLLGSFLLTLWWRRTSDELRPDRQASAP</sequence>
<evidence type="ECO:0000256" key="3">
    <source>
        <dbReference type="ARBA" id="ARBA00022989"/>
    </source>
</evidence>
<protein>
    <submittedName>
        <fullName evidence="6">Bile acid:Na+ symporter, BASS family</fullName>
    </submittedName>
</protein>
<keyword evidence="7" id="KW-1185">Reference proteome</keyword>
<keyword evidence="2 5" id="KW-0812">Transmembrane</keyword>
<evidence type="ECO:0000256" key="1">
    <source>
        <dbReference type="ARBA" id="ARBA00004141"/>
    </source>
</evidence>
<accession>A0A1G5AXY8</accession>
<dbReference type="PANTHER" id="PTHR10361:SF28">
    <property type="entry name" value="P3 PROTEIN-RELATED"/>
    <property type="match status" value="1"/>
</dbReference>
<evidence type="ECO:0000313" key="7">
    <source>
        <dbReference type="Proteomes" id="UP000199569"/>
    </source>
</evidence>
<feature type="transmembrane region" description="Helical" evidence="5">
    <location>
        <begin position="69"/>
        <end position="85"/>
    </location>
</feature>
<evidence type="ECO:0000256" key="4">
    <source>
        <dbReference type="ARBA" id="ARBA00023136"/>
    </source>
</evidence>
<name>A0A1G5AXY8_9HYPH</name>
<dbReference type="InterPro" id="IPR004710">
    <property type="entry name" value="Bilac:Na_transpt"/>
</dbReference>
<dbReference type="Proteomes" id="UP000199569">
    <property type="component" value="Unassembled WGS sequence"/>
</dbReference>
<feature type="transmembrane region" description="Helical" evidence="5">
    <location>
        <begin position="168"/>
        <end position="187"/>
    </location>
</feature>
<feature type="transmembrane region" description="Helical" evidence="5">
    <location>
        <begin position="256"/>
        <end position="277"/>
    </location>
</feature>
<feature type="transmembrane region" description="Helical" evidence="5">
    <location>
        <begin position="229"/>
        <end position="250"/>
    </location>
</feature>
<feature type="transmembrane region" description="Helical" evidence="5">
    <location>
        <begin position="41"/>
        <end position="63"/>
    </location>
</feature>
<evidence type="ECO:0000313" key="6">
    <source>
        <dbReference type="EMBL" id="SCX82759.1"/>
    </source>
</evidence>
<dbReference type="GO" id="GO:0016020">
    <property type="term" value="C:membrane"/>
    <property type="evidence" value="ECO:0007669"/>
    <property type="project" value="UniProtKB-SubCell"/>
</dbReference>
<dbReference type="PANTHER" id="PTHR10361">
    <property type="entry name" value="SODIUM-BILE ACID COTRANSPORTER"/>
    <property type="match status" value="1"/>
</dbReference>
<evidence type="ECO:0000256" key="5">
    <source>
        <dbReference type="SAM" id="Phobius"/>
    </source>
</evidence>
<gene>
    <name evidence="6" type="ORF">SAMN02927923_00061</name>
</gene>
<feature type="transmembrane region" description="Helical" evidence="5">
    <location>
        <begin position="133"/>
        <end position="156"/>
    </location>
</feature>